<organism evidence="1 2">
    <name type="scientific">Poriferisphaera corsica</name>
    <dbReference type="NCBI Taxonomy" id="2528020"/>
    <lineage>
        <taxon>Bacteria</taxon>
        <taxon>Pseudomonadati</taxon>
        <taxon>Planctomycetota</taxon>
        <taxon>Phycisphaerae</taxon>
        <taxon>Phycisphaerales</taxon>
        <taxon>Phycisphaeraceae</taxon>
        <taxon>Poriferisphaera</taxon>
    </lineage>
</organism>
<dbReference type="KEGG" id="pcor:KS4_15530"/>
<dbReference type="EMBL" id="CP036425">
    <property type="protein sequence ID" value="QDU33503.1"/>
    <property type="molecule type" value="Genomic_DNA"/>
</dbReference>
<evidence type="ECO:0000313" key="2">
    <source>
        <dbReference type="Proteomes" id="UP000317369"/>
    </source>
</evidence>
<accession>A0A517YTE5</accession>
<name>A0A517YTE5_9BACT</name>
<evidence type="ECO:0000313" key="1">
    <source>
        <dbReference type="EMBL" id="QDU33503.1"/>
    </source>
</evidence>
<proteinExistence type="predicted"/>
<protein>
    <submittedName>
        <fullName evidence="1">Uncharacterized protein</fullName>
    </submittedName>
</protein>
<keyword evidence="2" id="KW-1185">Reference proteome</keyword>
<reference evidence="1 2" key="1">
    <citation type="submission" date="2019-02" db="EMBL/GenBank/DDBJ databases">
        <title>Deep-cultivation of Planctomycetes and their phenomic and genomic characterization uncovers novel biology.</title>
        <authorList>
            <person name="Wiegand S."/>
            <person name="Jogler M."/>
            <person name="Boedeker C."/>
            <person name="Pinto D."/>
            <person name="Vollmers J."/>
            <person name="Rivas-Marin E."/>
            <person name="Kohn T."/>
            <person name="Peeters S.H."/>
            <person name="Heuer A."/>
            <person name="Rast P."/>
            <person name="Oberbeckmann S."/>
            <person name="Bunk B."/>
            <person name="Jeske O."/>
            <person name="Meyerdierks A."/>
            <person name="Storesund J.E."/>
            <person name="Kallscheuer N."/>
            <person name="Luecker S."/>
            <person name="Lage O.M."/>
            <person name="Pohl T."/>
            <person name="Merkel B.J."/>
            <person name="Hornburger P."/>
            <person name="Mueller R.-W."/>
            <person name="Bruemmer F."/>
            <person name="Labrenz M."/>
            <person name="Spormann A.M."/>
            <person name="Op den Camp H."/>
            <person name="Overmann J."/>
            <person name="Amann R."/>
            <person name="Jetten M.S.M."/>
            <person name="Mascher T."/>
            <person name="Medema M.H."/>
            <person name="Devos D.P."/>
            <person name="Kaster A.-K."/>
            <person name="Ovreas L."/>
            <person name="Rohde M."/>
            <person name="Galperin M.Y."/>
            <person name="Jogler C."/>
        </authorList>
    </citation>
    <scope>NUCLEOTIDE SEQUENCE [LARGE SCALE GENOMIC DNA]</scope>
    <source>
        <strain evidence="1 2">KS4</strain>
    </source>
</reference>
<gene>
    <name evidence="1" type="ORF">KS4_15530</name>
</gene>
<dbReference type="AlphaFoldDB" id="A0A517YTE5"/>
<dbReference type="Proteomes" id="UP000317369">
    <property type="component" value="Chromosome"/>
</dbReference>
<sequence>MCGVLREALFARSKTGDLSGRGYLNGKCGMWNLLDIK</sequence>